<keyword evidence="1" id="KW-0238">DNA-binding</keyword>
<dbReference type="RefSeq" id="WP_216322264.1">
    <property type="nucleotide sequence ID" value="NZ_JAHKRT010000003.1"/>
</dbReference>
<reference evidence="2 3" key="1">
    <citation type="submission" date="2021-06" db="EMBL/GenBank/DDBJ databases">
        <title>Sphingomonas sp. XMGL2, whole genome shotgun sequencing project.</title>
        <authorList>
            <person name="Zhao G."/>
            <person name="Shen L."/>
        </authorList>
    </citation>
    <scope>NUCLEOTIDE SEQUENCE [LARGE SCALE GENOMIC DNA]</scope>
    <source>
        <strain evidence="2 3">XMGL2</strain>
    </source>
</reference>
<keyword evidence="3" id="KW-1185">Reference proteome</keyword>
<dbReference type="PANTHER" id="PTHR30055">
    <property type="entry name" value="HTH-TYPE TRANSCRIPTIONAL REGULATOR RUTR"/>
    <property type="match status" value="1"/>
</dbReference>
<evidence type="ECO:0000313" key="2">
    <source>
        <dbReference type="EMBL" id="MBU3077583.1"/>
    </source>
</evidence>
<evidence type="ECO:0000256" key="1">
    <source>
        <dbReference type="ARBA" id="ARBA00023125"/>
    </source>
</evidence>
<dbReference type="Proteomes" id="UP000776276">
    <property type="component" value="Unassembled WGS sequence"/>
</dbReference>
<name>A0ABS6BH01_9SPHN</name>
<dbReference type="InterPro" id="IPR050109">
    <property type="entry name" value="HTH-type_TetR-like_transc_reg"/>
</dbReference>
<comment type="caution">
    <text evidence="2">The sequence shown here is derived from an EMBL/GenBank/DDBJ whole genome shotgun (WGS) entry which is preliminary data.</text>
</comment>
<sequence length="380" mass="41666">MTQWTNEGGAGISARRLSQIANVPASSIYHHFGSLEQLLLVAQEGACDAAALWCEARLDEMAGPPIAANGFAAAFAALIDEWAVGQRGLAFAWRECQLLGMRDPRFRPISQRWSALWSNFWARFGGHVGLADHARLTQYVFDSESYFHMFRWRRVVDRAGLDEFCRGWGAWLTGLPAPPSPWRDFARLEAMRGLPPLPDRDETTARIAAAAATVIARAGTAGLTHRAVAAEADLTLGVVSHKFRTVADLLRAAFETIYIRSAGASERDPPPTPRGSREELLRQMAGLQQRSATDSGVEDLFIAVARDPALHQFAAQLRYRRGHTSGAYLRALVAPGRVVSSLDAALFSAFMTGQIRARRFGIECAPGEKLAQLMALIDRP</sequence>
<evidence type="ECO:0000313" key="3">
    <source>
        <dbReference type="Proteomes" id="UP000776276"/>
    </source>
</evidence>
<protein>
    <submittedName>
        <fullName evidence="2">TetR family transcriptional regulator</fullName>
    </submittedName>
</protein>
<dbReference type="PANTHER" id="PTHR30055:SF231">
    <property type="entry name" value="TRANSCRIPTIONAL REGULATORY PROTEIN (PROBABLY DEOR-FAMILY)-RELATED"/>
    <property type="match status" value="1"/>
</dbReference>
<proteinExistence type="predicted"/>
<organism evidence="2 3">
    <name type="scientific">Sphingomonas quercus</name>
    <dbReference type="NCBI Taxonomy" id="2842451"/>
    <lineage>
        <taxon>Bacteria</taxon>
        <taxon>Pseudomonadati</taxon>
        <taxon>Pseudomonadota</taxon>
        <taxon>Alphaproteobacteria</taxon>
        <taxon>Sphingomonadales</taxon>
        <taxon>Sphingomonadaceae</taxon>
        <taxon>Sphingomonas</taxon>
    </lineage>
</organism>
<dbReference type="EMBL" id="JAHKRT010000003">
    <property type="protein sequence ID" value="MBU3077583.1"/>
    <property type="molecule type" value="Genomic_DNA"/>
</dbReference>
<accession>A0ABS6BH01</accession>
<gene>
    <name evidence="2" type="ORF">KOF26_06845</name>
</gene>